<dbReference type="InterPro" id="IPR043707">
    <property type="entry name" value="DUF5647"/>
</dbReference>
<name>A0A430S2A0_THESC</name>
<comment type="caution">
    <text evidence="1">The sequence shown here is derived from an EMBL/GenBank/DDBJ whole genome shotgun (WGS) entry which is preliminary data.</text>
</comment>
<organism evidence="1 2">
    <name type="scientific">Thermus scotoductus</name>
    <dbReference type="NCBI Taxonomy" id="37636"/>
    <lineage>
        <taxon>Bacteria</taxon>
        <taxon>Thermotogati</taxon>
        <taxon>Deinococcota</taxon>
        <taxon>Deinococci</taxon>
        <taxon>Thermales</taxon>
        <taxon>Thermaceae</taxon>
        <taxon>Thermus</taxon>
    </lineage>
</organism>
<gene>
    <name evidence="1" type="ORF">CSW40_02160</name>
</gene>
<evidence type="ECO:0000313" key="1">
    <source>
        <dbReference type="EMBL" id="RTH27806.1"/>
    </source>
</evidence>
<dbReference type="Pfam" id="PF18882">
    <property type="entry name" value="DUF5647"/>
    <property type="match status" value="1"/>
</dbReference>
<sequence>MVSLPEAAKRAMRAGAEVSRFLYAHPEITARLPQSYRLVVLLLDDPEALGWALGQGKAAEGPVIYALVREGRVEGLLTPEGPVALGRAA</sequence>
<dbReference type="Proteomes" id="UP000286712">
    <property type="component" value="Unassembled WGS sequence"/>
</dbReference>
<dbReference type="SUPFAM" id="SSF160761">
    <property type="entry name" value="TTHC002-like"/>
    <property type="match status" value="1"/>
</dbReference>
<dbReference type="EMBL" id="PELW01000042">
    <property type="protein sequence ID" value="RTH27806.1"/>
    <property type="molecule type" value="Genomic_DNA"/>
</dbReference>
<accession>A0A430S2A0</accession>
<protein>
    <submittedName>
        <fullName evidence="1">Uncharacterized protein</fullName>
    </submittedName>
</protein>
<dbReference type="InterPro" id="IPR037262">
    <property type="entry name" value="TTHC002-like"/>
</dbReference>
<proteinExistence type="predicted"/>
<reference evidence="1 2" key="1">
    <citation type="journal article" date="2019" name="Extremophiles">
        <title>Biogeography of thermophiles and predominance of Thermus scotoductus in domestic water heaters.</title>
        <authorList>
            <person name="Wilpiszeski R.L."/>
            <person name="Zhang Z."/>
            <person name="House C.H."/>
        </authorList>
    </citation>
    <scope>NUCLEOTIDE SEQUENCE [LARGE SCALE GENOMIC DNA]</scope>
    <source>
        <strain evidence="1 2">27_S27</strain>
    </source>
</reference>
<dbReference type="AlphaFoldDB" id="A0A430S2A0"/>
<dbReference type="RefSeq" id="WP_126212780.1">
    <property type="nucleotide sequence ID" value="NZ_PELW01000042.1"/>
</dbReference>
<evidence type="ECO:0000313" key="2">
    <source>
        <dbReference type="Proteomes" id="UP000286712"/>
    </source>
</evidence>